<evidence type="ECO:0000259" key="2">
    <source>
        <dbReference type="Pfam" id="PF07510"/>
    </source>
</evidence>
<dbReference type="Proteomes" id="UP000053669">
    <property type="component" value="Unassembled WGS sequence"/>
</dbReference>
<protein>
    <recommendedName>
        <fullName evidence="2">GmrSD restriction endonucleases C-terminal domain-containing protein</fullName>
    </recommendedName>
</protein>
<name>A0A101RK61_9ACTN</name>
<dbReference type="EMBL" id="LMWU01000081">
    <property type="protein sequence ID" value="KUN55469.1"/>
    <property type="molecule type" value="Genomic_DNA"/>
</dbReference>
<sequence length="222" mass="23862">MRSTPVRTAAAALSALAALLLAPAAHAADPGDTIALPVRDVLAALPVQDEDRTGYERTKFRHWIDADRDGCSTRAEVLLAEAVTTPEQSAGCQLTGGSWYSPYDDTYFTAARALDIDHMVPLAEAWDSGASTWTAKEREDYANDLADDRALIAVSAASNRSKSDQDPATWQPPAAGYRCTYATDWVAVKTRWQLAIDPAEQTALTGILASCPNQPVDVVLAR</sequence>
<gene>
    <name evidence="3" type="ORF">AQJ46_49435</name>
</gene>
<dbReference type="STRING" id="58343.AQJ46_49435"/>
<feature type="domain" description="GmrSD restriction endonucleases C-terminal" evidence="2">
    <location>
        <begin position="105"/>
        <end position="205"/>
    </location>
</feature>
<dbReference type="Pfam" id="PF07510">
    <property type="entry name" value="GmrSD_C"/>
    <property type="match status" value="1"/>
</dbReference>
<dbReference type="AlphaFoldDB" id="A0A101RK61"/>
<evidence type="ECO:0000256" key="1">
    <source>
        <dbReference type="SAM" id="SignalP"/>
    </source>
</evidence>
<dbReference type="InterPro" id="IPR011089">
    <property type="entry name" value="GmrSD_C"/>
</dbReference>
<feature type="signal peptide" evidence="1">
    <location>
        <begin position="1"/>
        <end position="27"/>
    </location>
</feature>
<accession>A0A101RK61</accession>
<reference evidence="3 4" key="1">
    <citation type="submission" date="2015-10" db="EMBL/GenBank/DDBJ databases">
        <title>Draft genome sequence of Streptomyces canus DSM 40017, type strain for the species Streptomyces canus.</title>
        <authorList>
            <person name="Ruckert C."/>
            <person name="Winkler A."/>
            <person name="Kalinowski J."/>
            <person name="Kampfer P."/>
            <person name="Glaeser S."/>
        </authorList>
    </citation>
    <scope>NUCLEOTIDE SEQUENCE [LARGE SCALE GENOMIC DNA]</scope>
    <source>
        <strain evidence="3 4">DSM 40017</strain>
    </source>
</reference>
<evidence type="ECO:0000313" key="3">
    <source>
        <dbReference type="EMBL" id="KUN55469.1"/>
    </source>
</evidence>
<evidence type="ECO:0000313" key="4">
    <source>
        <dbReference type="Proteomes" id="UP000053669"/>
    </source>
</evidence>
<organism evidence="3 4">
    <name type="scientific">Streptomyces canus</name>
    <dbReference type="NCBI Taxonomy" id="58343"/>
    <lineage>
        <taxon>Bacteria</taxon>
        <taxon>Bacillati</taxon>
        <taxon>Actinomycetota</taxon>
        <taxon>Actinomycetes</taxon>
        <taxon>Kitasatosporales</taxon>
        <taxon>Streptomycetaceae</taxon>
        <taxon>Streptomyces</taxon>
        <taxon>Streptomyces aurantiacus group</taxon>
    </lineage>
</organism>
<keyword evidence="1" id="KW-0732">Signal</keyword>
<proteinExistence type="predicted"/>
<comment type="caution">
    <text evidence="3">The sequence shown here is derived from an EMBL/GenBank/DDBJ whole genome shotgun (WGS) entry which is preliminary data.</text>
</comment>
<dbReference type="PANTHER" id="PTHR24094:SF15">
    <property type="entry name" value="AMP-DEPENDENT SYNTHETASE_LIGASE DOMAIN-CONTAINING PROTEIN-RELATED"/>
    <property type="match status" value="1"/>
</dbReference>
<dbReference type="PANTHER" id="PTHR24094">
    <property type="entry name" value="SECRETED PROTEIN"/>
    <property type="match status" value="1"/>
</dbReference>
<feature type="chain" id="PRO_5007105088" description="GmrSD restriction endonucleases C-terminal domain-containing protein" evidence="1">
    <location>
        <begin position="28"/>
        <end position="222"/>
    </location>
</feature>
<dbReference type="RefSeq" id="WP_059211926.1">
    <property type="nucleotide sequence ID" value="NZ_KQ948689.1"/>
</dbReference>